<keyword evidence="5" id="KW-0255">Endonuclease</keyword>
<evidence type="ECO:0000256" key="2">
    <source>
        <dbReference type="ARBA" id="ARBA00022747"/>
    </source>
</evidence>
<dbReference type="Gene3D" id="1.10.287.1120">
    <property type="entry name" value="Bipartite methylase S protein"/>
    <property type="match status" value="1"/>
</dbReference>
<reference evidence="5 6" key="1">
    <citation type="submission" date="2022-08" db="EMBL/GenBank/DDBJ databases">
        <title>Aerococcaceae sp. nov isolated from spoiled eye mask.</title>
        <authorList>
            <person name="Zhou G."/>
            <person name="Xie X.-B."/>
            <person name="Shi Q.-S."/>
            <person name="Wang Y.-S."/>
            <person name="Wen X."/>
            <person name="Peng H."/>
            <person name="Yang X.-J."/>
            <person name="Tao H.-B."/>
            <person name="Huang X.-M."/>
        </authorList>
    </citation>
    <scope>NUCLEOTIDE SEQUENCE [LARGE SCALE GENOMIC DNA]</scope>
    <source>
        <strain evidence="6">DM20194951</strain>
    </source>
</reference>
<protein>
    <submittedName>
        <fullName evidence="5">Restriction endonuclease subunit S</fullName>
    </submittedName>
</protein>
<dbReference type="EMBL" id="CP102453">
    <property type="protein sequence ID" value="UUX34832.1"/>
    <property type="molecule type" value="Genomic_DNA"/>
</dbReference>
<dbReference type="RefSeq" id="WP_313794333.1">
    <property type="nucleotide sequence ID" value="NZ_CP102453.1"/>
</dbReference>
<keyword evidence="2" id="KW-0680">Restriction system</keyword>
<proteinExistence type="inferred from homology"/>
<dbReference type="Proteomes" id="UP001315967">
    <property type="component" value="Chromosome"/>
</dbReference>
<dbReference type="SUPFAM" id="SSF116734">
    <property type="entry name" value="DNA methylase specificity domain"/>
    <property type="match status" value="2"/>
</dbReference>
<gene>
    <name evidence="5" type="ORF">NRE15_04060</name>
</gene>
<evidence type="ECO:0000256" key="1">
    <source>
        <dbReference type="ARBA" id="ARBA00010923"/>
    </source>
</evidence>
<comment type="similarity">
    <text evidence="1">Belongs to the type-I restriction system S methylase family.</text>
</comment>
<dbReference type="PANTHER" id="PTHR30408:SF13">
    <property type="entry name" value="TYPE I RESTRICTION ENZYME HINDI SPECIFICITY SUBUNIT"/>
    <property type="match status" value="1"/>
</dbReference>
<dbReference type="InterPro" id="IPR000055">
    <property type="entry name" value="Restrct_endonuc_typeI_TRD"/>
</dbReference>
<dbReference type="PANTHER" id="PTHR30408">
    <property type="entry name" value="TYPE-1 RESTRICTION ENZYME ECOKI SPECIFICITY PROTEIN"/>
    <property type="match status" value="1"/>
</dbReference>
<dbReference type="Pfam" id="PF01420">
    <property type="entry name" value="Methylase_S"/>
    <property type="match status" value="2"/>
</dbReference>
<organism evidence="5 6">
    <name type="scientific">Fundicoccus culcitae</name>
    <dbReference type="NCBI Taxonomy" id="2969821"/>
    <lineage>
        <taxon>Bacteria</taxon>
        <taxon>Bacillati</taxon>
        <taxon>Bacillota</taxon>
        <taxon>Bacilli</taxon>
        <taxon>Lactobacillales</taxon>
        <taxon>Aerococcaceae</taxon>
        <taxon>Fundicoccus</taxon>
    </lineage>
</organism>
<accession>A0ABY5P7W6</accession>
<name>A0ABY5P7W6_9LACT</name>
<feature type="domain" description="Type I restriction modification DNA specificity" evidence="4">
    <location>
        <begin position="5"/>
        <end position="183"/>
    </location>
</feature>
<keyword evidence="5" id="KW-0540">Nuclease</keyword>
<feature type="domain" description="Type I restriction modification DNA specificity" evidence="4">
    <location>
        <begin position="285"/>
        <end position="372"/>
    </location>
</feature>
<evidence type="ECO:0000313" key="6">
    <source>
        <dbReference type="Proteomes" id="UP001315967"/>
    </source>
</evidence>
<keyword evidence="6" id="KW-1185">Reference proteome</keyword>
<keyword evidence="3" id="KW-0238">DNA-binding</keyword>
<sequence>MVTYPVNWYENRLGDVCKYVNGTALEEYFSNYGNRRVISLGNYSEEGKYIDDGNRINLNQKTQSFLLFKDDLSMVLNDKGNGRLVGKVLFIDENDKYIFNQRSLRIVPEKNKVAPLFLYHLINSGIFRDGLKPHIQGNTQVYINPPAVMSIPIYLPSLQEQQTIASVLSDFDEHIDNLSELIEKKKAIRDGALEDLVSGRIRLDGFNGEWINVKLSDFAQINPSSVLPEVFKYVDLESVKGITLMGWRDERKETAPSRAKRLAQFDDIFFQTVRPYQRNNYLFELSDEDVVFSTGYAQLRTKNDARFLFLLLRQDDFVNEVLDNCTGTSYPAINPSKLSDIKIYVPIDKNEQQAIAEVLTAMDEEIESLKIEKEKMIQIKEGAMDDLLTGRVRLKV</sequence>
<dbReference type="GO" id="GO:0004519">
    <property type="term" value="F:endonuclease activity"/>
    <property type="evidence" value="ECO:0007669"/>
    <property type="project" value="UniProtKB-KW"/>
</dbReference>
<evidence type="ECO:0000256" key="3">
    <source>
        <dbReference type="ARBA" id="ARBA00023125"/>
    </source>
</evidence>
<evidence type="ECO:0000259" key="4">
    <source>
        <dbReference type="Pfam" id="PF01420"/>
    </source>
</evidence>
<dbReference type="Gene3D" id="3.90.220.20">
    <property type="entry name" value="DNA methylase specificity domains"/>
    <property type="match status" value="2"/>
</dbReference>
<dbReference type="InterPro" id="IPR044946">
    <property type="entry name" value="Restrct_endonuc_typeI_TRD_sf"/>
</dbReference>
<keyword evidence="5" id="KW-0378">Hydrolase</keyword>
<evidence type="ECO:0000313" key="5">
    <source>
        <dbReference type="EMBL" id="UUX34832.1"/>
    </source>
</evidence>
<dbReference type="InterPro" id="IPR052021">
    <property type="entry name" value="Type-I_RS_S_subunit"/>
</dbReference>